<proteinExistence type="inferred from homology"/>
<dbReference type="PROSITE" id="PS51257">
    <property type="entry name" value="PROKAR_LIPOPROTEIN"/>
    <property type="match status" value="1"/>
</dbReference>
<evidence type="ECO:0000313" key="8">
    <source>
        <dbReference type="Proteomes" id="UP000694871"/>
    </source>
</evidence>
<feature type="region of interest" description="Disordered" evidence="5">
    <location>
        <begin position="95"/>
        <end position="115"/>
    </location>
</feature>
<feature type="compositionally biased region" description="Basic and acidic residues" evidence="5">
    <location>
        <begin position="102"/>
        <end position="115"/>
    </location>
</feature>
<keyword evidence="3" id="KW-0202">Cytokine</keyword>
<accession>A0ABM1KSG8</accession>
<evidence type="ECO:0000256" key="2">
    <source>
        <dbReference type="ARBA" id="ARBA00010665"/>
    </source>
</evidence>
<name>A0ABM1KSG8_GEKJA</name>
<evidence type="ECO:0000256" key="4">
    <source>
        <dbReference type="ARBA" id="ARBA00022525"/>
    </source>
</evidence>
<evidence type="ECO:0000256" key="5">
    <source>
        <dbReference type="SAM" id="MobiDB-lite"/>
    </source>
</evidence>
<keyword evidence="4" id="KW-0964">Secreted</keyword>
<evidence type="ECO:0000256" key="3">
    <source>
        <dbReference type="ARBA" id="ARBA00022514"/>
    </source>
</evidence>
<keyword evidence="8" id="KW-1185">Reference proteome</keyword>
<keyword evidence="6" id="KW-0732">Signal</keyword>
<feature type="chain" id="PRO_5045744130" evidence="6">
    <location>
        <begin position="22"/>
        <end position="115"/>
    </location>
</feature>
<dbReference type="InterPro" id="IPR001089">
    <property type="entry name" value="Chemokine_CXC"/>
</dbReference>
<evidence type="ECO:0000256" key="6">
    <source>
        <dbReference type="SAM" id="SignalP"/>
    </source>
</evidence>
<comment type="similarity">
    <text evidence="2">Belongs to the intercrine alpha (chemokine CxC) family.</text>
</comment>
<dbReference type="Pfam" id="PF00048">
    <property type="entry name" value="IL8"/>
    <property type="match status" value="1"/>
</dbReference>
<dbReference type="InterPro" id="IPR039809">
    <property type="entry name" value="Chemokine_b/g/d"/>
</dbReference>
<dbReference type="InterPro" id="IPR036048">
    <property type="entry name" value="Interleukin_8-like_sf"/>
</dbReference>
<dbReference type="InterPro" id="IPR033899">
    <property type="entry name" value="CXC_Chemokine_domain"/>
</dbReference>
<dbReference type="RefSeq" id="XP_015276655.1">
    <property type="nucleotide sequence ID" value="XM_015421169.1"/>
</dbReference>
<dbReference type="Gene3D" id="2.40.50.40">
    <property type="match status" value="1"/>
</dbReference>
<dbReference type="SUPFAM" id="SSF54117">
    <property type="entry name" value="Interleukin 8-like chemokines"/>
    <property type="match status" value="1"/>
</dbReference>
<dbReference type="Proteomes" id="UP000694871">
    <property type="component" value="Unplaced"/>
</dbReference>
<evidence type="ECO:0000313" key="9">
    <source>
        <dbReference type="RefSeq" id="XP_015276655.1"/>
    </source>
</evidence>
<dbReference type="PRINTS" id="PR00436">
    <property type="entry name" value="INTERLEUKIN8"/>
</dbReference>
<dbReference type="CDD" id="cd00273">
    <property type="entry name" value="Chemokine_CXC"/>
    <property type="match status" value="1"/>
</dbReference>
<dbReference type="PRINTS" id="PR00437">
    <property type="entry name" value="SMALLCYTKCXC"/>
</dbReference>
<evidence type="ECO:0000259" key="7">
    <source>
        <dbReference type="SMART" id="SM00199"/>
    </source>
</evidence>
<protein>
    <submittedName>
        <fullName evidence="9">Interleukin-8-like</fullName>
    </submittedName>
</protein>
<evidence type="ECO:0000256" key="1">
    <source>
        <dbReference type="ARBA" id="ARBA00004613"/>
    </source>
</evidence>
<dbReference type="SMART" id="SM00199">
    <property type="entry name" value="SCY"/>
    <property type="match status" value="1"/>
</dbReference>
<dbReference type="PANTHER" id="PTHR12015:SF198">
    <property type="entry name" value="PLATELET BASIC PROTEIN"/>
    <property type="match status" value="1"/>
</dbReference>
<feature type="domain" description="Chemokine interleukin-8-like" evidence="7">
    <location>
        <begin position="28"/>
        <end position="90"/>
    </location>
</feature>
<organism evidence="8 9">
    <name type="scientific">Gekko japonicus</name>
    <name type="common">Schlegel's Japanese gecko</name>
    <dbReference type="NCBI Taxonomy" id="146911"/>
    <lineage>
        <taxon>Eukaryota</taxon>
        <taxon>Metazoa</taxon>
        <taxon>Chordata</taxon>
        <taxon>Craniata</taxon>
        <taxon>Vertebrata</taxon>
        <taxon>Euteleostomi</taxon>
        <taxon>Lepidosauria</taxon>
        <taxon>Squamata</taxon>
        <taxon>Bifurcata</taxon>
        <taxon>Gekkota</taxon>
        <taxon>Gekkonidae</taxon>
        <taxon>Gekkoninae</taxon>
        <taxon>Gekko</taxon>
    </lineage>
</organism>
<dbReference type="GeneID" id="107118797"/>
<sequence length="115" mass="12967">MRPSFALLLLALLVGCHTSTAAIFDPDGLNCRCNRVTSAFIHPSKYASIKITLPGITCRRTEIIIKLKKTEKFVCIDPEAKWVKNVLAAIKHRNSPQKTKFQVKETDEQQKSPKM</sequence>
<comment type="subcellular location">
    <subcellularLocation>
        <location evidence="1">Secreted</location>
    </subcellularLocation>
</comment>
<feature type="signal peptide" evidence="6">
    <location>
        <begin position="1"/>
        <end position="21"/>
    </location>
</feature>
<dbReference type="PANTHER" id="PTHR12015">
    <property type="entry name" value="SMALL INDUCIBLE CYTOKINE A"/>
    <property type="match status" value="1"/>
</dbReference>
<gene>
    <name evidence="9" type="primary">LOC107118797</name>
</gene>
<dbReference type="InterPro" id="IPR001811">
    <property type="entry name" value="Chemokine_IL8-like_dom"/>
</dbReference>
<reference evidence="9" key="1">
    <citation type="submission" date="2025-08" db="UniProtKB">
        <authorList>
            <consortium name="RefSeq"/>
        </authorList>
    </citation>
    <scope>IDENTIFICATION</scope>
</reference>